<dbReference type="PROSITE" id="PS50995">
    <property type="entry name" value="HTH_MARR_2"/>
    <property type="match status" value="1"/>
</dbReference>
<dbReference type="PANTHER" id="PTHR33164">
    <property type="entry name" value="TRANSCRIPTIONAL REGULATOR, MARR FAMILY"/>
    <property type="match status" value="1"/>
</dbReference>
<comment type="caution">
    <text evidence="2">The sequence shown here is derived from an EMBL/GenBank/DDBJ whole genome shotgun (WGS) entry which is preliminary data.</text>
</comment>
<name>A0ABW7XG67_9MICO</name>
<sequence length="155" mass="15947">MPAETPDALPGCVAHGIGGMPELVELAVVLTATVARVAEQHELTPMQGRLLCGLGDQPQRMVDLAQLLGIEKAALTGLVDRAERRGLLERGPAPGDRRAVQVSLTDAGTQAVAAFEAGVTSALDGLLATLPAGDRPEFRRLASAVVLAARGARAA</sequence>
<dbReference type="InterPro" id="IPR036388">
    <property type="entry name" value="WH-like_DNA-bd_sf"/>
</dbReference>
<dbReference type="PRINTS" id="PR00598">
    <property type="entry name" value="HTHMARR"/>
</dbReference>
<dbReference type="Gene3D" id="1.10.10.10">
    <property type="entry name" value="Winged helix-like DNA-binding domain superfamily/Winged helix DNA-binding domain"/>
    <property type="match status" value="1"/>
</dbReference>
<dbReference type="Proteomes" id="UP001611580">
    <property type="component" value="Unassembled WGS sequence"/>
</dbReference>
<accession>A0ABW7XG67</accession>
<organism evidence="2 3">
    <name type="scientific">Promicromonospora kroppenstedtii</name>
    <dbReference type="NCBI Taxonomy" id="440482"/>
    <lineage>
        <taxon>Bacteria</taxon>
        <taxon>Bacillati</taxon>
        <taxon>Actinomycetota</taxon>
        <taxon>Actinomycetes</taxon>
        <taxon>Micrococcales</taxon>
        <taxon>Promicromonosporaceae</taxon>
        <taxon>Promicromonospora</taxon>
    </lineage>
</organism>
<evidence type="ECO:0000313" key="2">
    <source>
        <dbReference type="EMBL" id="MFI2486230.1"/>
    </source>
</evidence>
<dbReference type="RefSeq" id="WP_397401970.1">
    <property type="nucleotide sequence ID" value="NZ_JBIRYI010000002.1"/>
</dbReference>
<evidence type="ECO:0000259" key="1">
    <source>
        <dbReference type="PROSITE" id="PS50995"/>
    </source>
</evidence>
<proteinExistence type="predicted"/>
<dbReference type="Pfam" id="PF12802">
    <property type="entry name" value="MarR_2"/>
    <property type="match status" value="1"/>
</dbReference>
<dbReference type="InterPro" id="IPR000835">
    <property type="entry name" value="HTH_MarR-typ"/>
</dbReference>
<gene>
    <name evidence="2" type="ORF">ACH47X_04940</name>
</gene>
<evidence type="ECO:0000313" key="3">
    <source>
        <dbReference type="Proteomes" id="UP001611580"/>
    </source>
</evidence>
<dbReference type="SMART" id="SM00347">
    <property type="entry name" value="HTH_MARR"/>
    <property type="match status" value="1"/>
</dbReference>
<dbReference type="InterPro" id="IPR036390">
    <property type="entry name" value="WH_DNA-bd_sf"/>
</dbReference>
<dbReference type="PANTHER" id="PTHR33164:SF107">
    <property type="entry name" value="TRANSCRIPTIONAL REGULATORY PROTEIN"/>
    <property type="match status" value="1"/>
</dbReference>
<dbReference type="InterPro" id="IPR039422">
    <property type="entry name" value="MarR/SlyA-like"/>
</dbReference>
<protein>
    <submittedName>
        <fullName evidence="2">MarR family winged helix-turn-helix transcriptional regulator</fullName>
    </submittedName>
</protein>
<reference evidence="2 3" key="1">
    <citation type="submission" date="2024-10" db="EMBL/GenBank/DDBJ databases">
        <title>The Natural Products Discovery Center: Release of the First 8490 Sequenced Strains for Exploring Actinobacteria Biosynthetic Diversity.</title>
        <authorList>
            <person name="Kalkreuter E."/>
            <person name="Kautsar S.A."/>
            <person name="Yang D."/>
            <person name="Bader C.D."/>
            <person name="Teijaro C.N."/>
            <person name="Fluegel L."/>
            <person name="Davis C.M."/>
            <person name="Simpson J.R."/>
            <person name="Lauterbach L."/>
            <person name="Steele A.D."/>
            <person name="Gui C."/>
            <person name="Meng S."/>
            <person name="Li G."/>
            <person name="Viehrig K."/>
            <person name="Ye F."/>
            <person name="Su P."/>
            <person name="Kiefer A.F."/>
            <person name="Nichols A."/>
            <person name="Cepeda A.J."/>
            <person name="Yan W."/>
            <person name="Fan B."/>
            <person name="Jiang Y."/>
            <person name="Adhikari A."/>
            <person name="Zheng C.-J."/>
            <person name="Schuster L."/>
            <person name="Cowan T.M."/>
            <person name="Smanski M.J."/>
            <person name="Chevrette M.G."/>
            <person name="De Carvalho L.P.S."/>
            <person name="Shen B."/>
        </authorList>
    </citation>
    <scope>NUCLEOTIDE SEQUENCE [LARGE SCALE GENOMIC DNA]</scope>
    <source>
        <strain evidence="2 3">NPDC019481</strain>
    </source>
</reference>
<keyword evidence="3" id="KW-1185">Reference proteome</keyword>
<feature type="domain" description="HTH marR-type" evidence="1">
    <location>
        <begin position="20"/>
        <end position="147"/>
    </location>
</feature>
<dbReference type="EMBL" id="JBIRYI010000002">
    <property type="protein sequence ID" value="MFI2486230.1"/>
    <property type="molecule type" value="Genomic_DNA"/>
</dbReference>
<dbReference type="SUPFAM" id="SSF46785">
    <property type="entry name" value="Winged helix' DNA-binding domain"/>
    <property type="match status" value="1"/>
</dbReference>